<dbReference type="EMBL" id="JBHTHR010001193">
    <property type="protein sequence ID" value="MFD0803893.1"/>
    <property type="molecule type" value="Genomic_DNA"/>
</dbReference>
<keyword evidence="2" id="KW-0285">Flavoprotein</keyword>
<evidence type="ECO:0000259" key="5">
    <source>
        <dbReference type="Pfam" id="PF07992"/>
    </source>
</evidence>
<keyword evidence="3" id="KW-0274">FAD</keyword>
<dbReference type="InterPro" id="IPR016156">
    <property type="entry name" value="FAD/NAD-linked_Rdtase_dimer_sf"/>
</dbReference>
<dbReference type="PRINTS" id="PR00411">
    <property type="entry name" value="PNDRDTASEI"/>
</dbReference>
<accession>A0ABW3BMV3</accession>
<feature type="domain" description="FAD/NAD(P)-binding" evidence="5">
    <location>
        <begin position="1"/>
        <end position="91"/>
    </location>
</feature>
<dbReference type="InterPro" id="IPR004099">
    <property type="entry name" value="Pyr_nucl-diS_OxRdtase_dimer"/>
</dbReference>
<dbReference type="Gene3D" id="3.30.390.30">
    <property type="match status" value="1"/>
</dbReference>
<sequence length="226" mass="23986">VRTGTEPRRAHRRGRDSVLELDDGSEAVGDVVLLATGRRPRLEDLGLEGVGVEAGPAGLPVDERCRAARGLWAIGDVTGISLFTHIAKYQGGIVASNILGGDRTAEYTGVPRVVFSDPEIAAVGLTAEQAREQGYDPVSAEIDLTQGLARPWTYEVSPQGHAGVVADRAGRRLLGAWAVAPLAGEWIHTAALAVREGIGIDRLREGIFQVPTYSEGYVLAVNALDM</sequence>
<comment type="cofactor">
    <cofactor evidence="1">
        <name>FAD</name>
        <dbReference type="ChEBI" id="CHEBI:57692"/>
    </cofactor>
</comment>
<dbReference type="InterPro" id="IPR036188">
    <property type="entry name" value="FAD/NAD-bd_sf"/>
</dbReference>
<dbReference type="SUPFAM" id="SSF55424">
    <property type="entry name" value="FAD/NAD-linked reductases, dimerisation (C-terminal) domain"/>
    <property type="match status" value="1"/>
</dbReference>
<name>A0ABW3BMV3_9ACTN</name>
<feature type="non-terminal residue" evidence="6">
    <location>
        <position position="1"/>
    </location>
</feature>
<evidence type="ECO:0000256" key="3">
    <source>
        <dbReference type="ARBA" id="ARBA00022827"/>
    </source>
</evidence>
<comment type="caution">
    <text evidence="6">The sequence shown here is derived from an EMBL/GenBank/DDBJ whole genome shotgun (WGS) entry which is preliminary data.</text>
</comment>
<proteinExistence type="predicted"/>
<feature type="domain" description="Pyridine nucleotide-disulphide oxidoreductase dimerisation" evidence="4">
    <location>
        <begin position="110"/>
        <end position="219"/>
    </location>
</feature>
<reference evidence="7" key="1">
    <citation type="journal article" date="2019" name="Int. J. Syst. Evol. Microbiol.">
        <title>The Global Catalogue of Microorganisms (GCM) 10K type strain sequencing project: providing services to taxonomists for standard genome sequencing and annotation.</title>
        <authorList>
            <consortium name="The Broad Institute Genomics Platform"/>
            <consortium name="The Broad Institute Genome Sequencing Center for Infectious Disease"/>
            <person name="Wu L."/>
            <person name="Ma J."/>
        </authorList>
    </citation>
    <scope>NUCLEOTIDE SEQUENCE [LARGE SCALE GENOMIC DNA]</scope>
    <source>
        <strain evidence="7">CCUG 63369</strain>
    </source>
</reference>
<dbReference type="Gene3D" id="3.50.50.60">
    <property type="entry name" value="FAD/NAD(P)-binding domain"/>
    <property type="match status" value="2"/>
</dbReference>
<evidence type="ECO:0000259" key="4">
    <source>
        <dbReference type="Pfam" id="PF02852"/>
    </source>
</evidence>
<gene>
    <name evidence="6" type="ORF">ACFQZU_21585</name>
</gene>
<evidence type="ECO:0000313" key="7">
    <source>
        <dbReference type="Proteomes" id="UP001596956"/>
    </source>
</evidence>
<keyword evidence="7" id="KW-1185">Reference proteome</keyword>
<evidence type="ECO:0000256" key="2">
    <source>
        <dbReference type="ARBA" id="ARBA00022630"/>
    </source>
</evidence>
<protein>
    <submittedName>
        <fullName evidence="6">FAD-dependent oxidoreductase</fullName>
    </submittedName>
</protein>
<evidence type="ECO:0000313" key="6">
    <source>
        <dbReference type="EMBL" id="MFD0803893.1"/>
    </source>
</evidence>
<dbReference type="Proteomes" id="UP001596956">
    <property type="component" value="Unassembled WGS sequence"/>
</dbReference>
<organism evidence="6 7">
    <name type="scientific">Streptomonospora algeriensis</name>
    <dbReference type="NCBI Taxonomy" id="995084"/>
    <lineage>
        <taxon>Bacteria</taxon>
        <taxon>Bacillati</taxon>
        <taxon>Actinomycetota</taxon>
        <taxon>Actinomycetes</taxon>
        <taxon>Streptosporangiales</taxon>
        <taxon>Nocardiopsidaceae</taxon>
        <taxon>Streptomonospora</taxon>
    </lineage>
</organism>
<dbReference type="Pfam" id="PF07992">
    <property type="entry name" value="Pyr_redox_2"/>
    <property type="match status" value="1"/>
</dbReference>
<dbReference type="SUPFAM" id="SSF51905">
    <property type="entry name" value="FAD/NAD(P)-binding domain"/>
    <property type="match status" value="1"/>
</dbReference>
<dbReference type="Pfam" id="PF02852">
    <property type="entry name" value="Pyr_redox_dim"/>
    <property type="match status" value="1"/>
</dbReference>
<evidence type="ECO:0000256" key="1">
    <source>
        <dbReference type="ARBA" id="ARBA00001974"/>
    </source>
</evidence>
<dbReference type="PANTHER" id="PTHR43014">
    <property type="entry name" value="MERCURIC REDUCTASE"/>
    <property type="match status" value="1"/>
</dbReference>
<dbReference type="InterPro" id="IPR023753">
    <property type="entry name" value="FAD/NAD-binding_dom"/>
</dbReference>